<protein>
    <recommendedName>
        <fullName evidence="5">Mycothiol-dependent maleylpyruvate isomerase metal-binding domain-containing protein</fullName>
    </recommendedName>
</protein>
<dbReference type="PANTHER" id="PTHR40758">
    <property type="entry name" value="CONSERVED PROTEIN"/>
    <property type="match status" value="1"/>
</dbReference>
<dbReference type="AlphaFoldDB" id="A0A8J3CE94"/>
<reference evidence="3" key="1">
    <citation type="journal article" date="2014" name="Int. J. Syst. Evol. Microbiol.">
        <title>Complete genome sequence of Corynebacterium casei LMG S-19264T (=DSM 44701T), isolated from a smear-ripened cheese.</title>
        <authorList>
            <consortium name="US DOE Joint Genome Institute (JGI-PGF)"/>
            <person name="Walter F."/>
            <person name="Albersmeier A."/>
            <person name="Kalinowski J."/>
            <person name="Ruckert C."/>
        </authorList>
    </citation>
    <scope>NUCLEOTIDE SEQUENCE</scope>
    <source>
        <strain evidence="3">CGMCC 4.5737</strain>
    </source>
</reference>
<dbReference type="GO" id="GO:0005886">
    <property type="term" value="C:plasma membrane"/>
    <property type="evidence" value="ECO:0007669"/>
    <property type="project" value="TreeGrafter"/>
</dbReference>
<evidence type="ECO:0000313" key="4">
    <source>
        <dbReference type="Proteomes" id="UP000637578"/>
    </source>
</evidence>
<evidence type="ECO:0000259" key="2">
    <source>
        <dbReference type="Pfam" id="PF11716"/>
    </source>
</evidence>
<evidence type="ECO:0000259" key="1">
    <source>
        <dbReference type="Pfam" id="PF07398"/>
    </source>
</evidence>
<dbReference type="Pfam" id="PF11716">
    <property type="entry name" value="MDMPI_N"/>
    <property type="match status" value="1"/>
</dbReference>
<feature type="domain" description="MDMPI C-terminal" evidence="1">
    <location>
        <begin position="150"/>
        <end position="245"/>
    </location>
</feature>
<gene>
    <name evidence="3" type="ORF">GCM10012275_35860</name>
</gene>
<dbReference type="InterPro" id="IPR010872">
    <property type="entry name" value="MDMPI_C-term_domain"/>
</dbReference>
<dbReference type="EMBL" id="BMMK01000016">
    <property type="protein sequence ID" value="GGM61748.1"/>
    <property type="molecule type" value="Genomic_DNA"/>
</dbReference>
<accession>A0A8J3CE94</accession>
<evidence type="ECO:0000313" key="3">
    <source>
        <dbReference type="EMBL" id="GGM61748.1"/>
    </source>
</evidence>
<keyword evidence="4" id="KW-1185">Reference proteome</keyword>
<dbReference type="PANTHER" id="PTHR40758:SF1">
    <property type="entry name" value="CONSERVED PROTEIN"/>
    <property type="match status" value="1"/>
</dbReference>
<evidence type="ECO:0008006" key="5">
    <source>
        <dbReference type="Google" id="ProtNLM"/>
    </source>
</evidence>
<reference evidence="3" key="2">
    <citation type="submission" date="2020-09" db="EMBL/GenBank/DDBJ databases">
        <authorList>
            <person name="Sun Q."/>
            <person name="Zhou Y."/>
        </authorList>
    </citation>
    <scope>NUCLEOTIDE SEQUENCE</scope>
    <source>
        <strain evidence="3">CGMCC 4.5737</strain>
    </source>
</reference>
<feature type="domain" description="Mycothiol-dependent maleylpyruvate isomerase metal-binding" evidence="2">
    <location>
        <begin position="19"/>
        <end position="136"/>
    </location>
</feature>
<dbReference type="GO" id="GO:0046872">
    <property type="term" value="F:metal ion binding"/>
    <property type="evidence" value="ECO:0007669"/>
    <property type="project" value="InterPro"/>
</dbReference>
<name>A0A8J3CE94_9PSEU</name>
<dbReference type="InterPro" id="IPR034660">
    <property type="entry name" value="DinB/YfiT-like"/>
</dbReference>
<comment type="caution">
    <text evidence="3">The sequence shown here is derived from an EMBL/GenBank/DDBJ whole genome shotgun (WGS) entry which is preliminary data.</text>
</comment>
<dbReference type="InterPro" id="IPR024344">
    <property type="entry name" value="MDMPI_metal-binding"/>
</dbReference>
<proteinExistence type="predicted"/>
<organism evidence="3 4">
    <name type="scientific">Longimycelium tulufanense</name>
    <dbReference type="NCBI Taxonomy" id="907463"/>
    <lineage>
        <taxon>Bacteria</taxon>
        <taxon>Bacillati</taxon>
        <taxon>Actinomycetota</taxon>
        <taxon>Actinomycetes</taxon>
        <taxon>Pseudonocardiales</taxon>
        <taxon>Pseudonocardiaceae</taxon>
        <taxon>Longimycelium</taxon>
    </lineage>
</organism>
<dbReference type="Proteomes" id="UP000637578">
    <property type="component" value="Unassembled WGS sequence"/>
</dbReference>
<sequence>MTGKALLDYGRLLDVVAVEGERLASAARGGDRELPVPGCPGLTLGTTVSHTTDVYRAVLRWLRGEHDRTGERAPRPPAGTEFPEDVLREVLRDLLAELWSHDPGGRCRTWWPEDQTYGFWWRRLAHETTVHRVDVQAARGAKVTEVDGGVALDGVDEALTLWFGYRLGALGIAGVQSGEVGLVLGEHAWLTGAGTSGVTARRASIAEAETADAVITGDPTAVYLWLWGRLPDRAVLAEGDHDAVAQLWALLRLAMR</sequence>
<dbReference type="Pfam" id="PF07398">
    <property type="entry name" value="MDMPI_C"/>
    <property type="match status" value="1"/>
</dbReference>
<dbReference type="RefSeq" id="WP_189059115.1">
    <property type="nucleotide sequence ID" value="NZ_BMMK01000016.1"/>
</dbReference>
<dbReference type="SUPFAM" id="SSF109854">
    <property type="entry name" value="DinB/YfiT-like putative metalloenzymes"/>
    <property type="match status" value="1"/>
</dbReference>